<comment type="caution">
    <text evidence="1">The sequence shown here is derived from an EMBL/GenBank/DDBJ whole genome shotgun (WGS) entry which is preliminary data.</text>
</comment>
<dbReference type="EMBL" id="JAWDGP010003341">
    <property type="protein sequence ID" value="KAK3775368.1"/>
    <property type="molecule type" value="Genomic_DNA"/>
</dbReference>
<organism evidence="1 2">
    <name type="scientific">Elysia crispata</name>
    <name type="common">lettuce slug</name>
    <dbReference type="NCBI Taxonomy" id="231223"/>
    <lineage>
        <taxon>Eukaryota</taxon>
        <taxon>Metazoa</taxon>
        <taxon>Spiralia</taxon>
        <taxon>Lophotrochozoa</taxon>
        <taxon>Mollusca</taxon>
        <taxon>Gastropoda</taxon>
        <taxon>Heterobranchia</taxon>
        <taxon>Euthyneura</taxon>
        <taxon>Panpulmonata</taxon>
        <taxon>Sacoglossa</taxon>
        <taxon>Placobranchoidea</taxon>
        <taxon>Plakobranchidae</taxon>
        <taxon>Elysia</taxon>
    </lineage>
</organism>
<gene>
    <name evidence="1" type="ORF">RRG08_010566</name>
</gene>
<protein>
    <submittedName>
        <fullName evidence="1">Uncharacterized protein</fullName>
    </submittedName>
</protein>
<proteinExistence type="predicted"/>
<reference evidence="1" key="1">
    <citation type="journal article" date="2023" name="G3 (Bethesda)">
        <title>A reference genome for the long-term kleptoplast-retaining sea slug Elysia crispata morphotype clarki.</title>
        <authorList>
            <person name="Eastman K.E."/>
            <person name="Pendleton A.L."/>
            <person name="Shaikh M.A."/>
            <person name="Suttiyut T."/>
            <person name="Ogas R."/>
            <person name="Tomko P."/>
            <person name="Gavelis G."/>
            <person name="Widhalm J.R."/>
            <person name="Wisecaver J.H."/>
        </authorList>
    </citation>
    <scope>NUCLEOTIDE SEQUENCE</scope>
    <source>
        <strain evidence="1">ECLA1</strain>
    </source>
</reference>
<evidence type="ECO:0000313" key="2">
    <source>
        <dbReference type="Proteomes" id="UP001283361"/>
    </source>
</evidence>
<dbReference type="AlphaFoldDB" id="A0AAE0ZU45"/>
<dbReference type="Proteomes" id="UP001283361">
    <property type="component" value="Unassembled WGS sequence"/>
</dbReference>
<name>A0AAE0ZU45_9GAST</name>
<sequence length="93" mass="10340">MCNITKKATTRAAVMFHLNNQPSREMRCYHGTYDGDVPQQPTITGHTMVMYLNNQLSRDTQCPVLSCAPTAWPLPGTRRVPQRVPEATGADGH</sequence>
<keyword evidence="2" id="KW-1185">Reference proteome</keyword>
<accession>A0AAE0ZU45</accession>
<evidence type="ECO:0000313" key="1">
    <source>
        <dbReference type="EMBL" id="KAK3775368.1"/>
    </source>
</evidence>